<dbReference type="EMBL" id="CM047736">
    <property type="protein sequence ID" value="KAJ0053199.1"/>
    <property type="molecule type" value="Genomic_DNA"/>
</dbReference>
<accession>A0ACC0ZJL0</accession>
<keyword evidence="2" id="KW-1185">Reference proteome</keyword>
<dbReference type="Proteomes" id="UP001163603">
    <property type="component" value="Chromosome 1"/>
</dbReference>
<protein>
    <submittedName>
        <fullName evidence="1">Uncharacterized protein</fullName>
    </submittedName>
</protein>
<comment type="caution">
    <text evidence="1">The sequence shown here is derived from an EMBL/GenBank/DDBJ whole genome shotgun (WGS) entry which is preliminary data.</text>
</comment>
<reference evidence="2" key="1">
    <citation type="journal article" date="2023" name="G3 (Bethesda)">
        <title>Genome assembly and association tests identify interacting loci associated with vigor, precocity, and sex in interspecific pistachio rootstocks.</title>
        <authorList>
            <person name="Palmer W."/>
            <person name="Jacygrad E."/>
            <person name="Sagayaradj S."/>
            <person name="Cavanaugh K."/>
            <person name="Han R."/>
            <person name="Bertier L."/>
            <person name="Beede B."/>
            <person name="Kafkas S."/>
            <person name="Golino D."/>
            <person name="Preece J."/>
            <person name="Michelmore R."/>
        </authorList>
    </citation>
    <scope>NUCLEOTIDE SEQUENCE [LARGE SCALE GENOMIC DNA]</scope>
</reference>
<name>A0ACC0ZJL0_9ROSI</name>
<proteinExistence type="predicted"/>
<sequence length="42" mass="4774">MRKRKKSCKKSNGQIHDAVKKIRKVFAGGEEVVCKRGEALMQ</sequence>
<organism evidence="1 2">
    <name type="scientific">Pistacia integerrima</name>
    <dbReference type="NCBI Taxonomy" id="434235"/>
    <lineage>
        <taxon>Eukaryota</taxon>
        <taxon>Viridiplantae</taxon>
        <taxon>Streptophyta</taxon>
        <taxon>Embryophyta</taxon>
        <taxon>Tracheophyta</taxon>
        <taxon>Spermatophyta</taxon>
        <taxon>Magnoliopsida</taxon>
        <taxon>eudicotyledons</taxon>
        <taxon>Gunneridae</taxon>
        <taxon>Pentapetalae</taxon>
        <taxon>rosids</taxon>
        <taxon>malvids</taxon>
        <taxon>Sapindales</taxon>
        <taxon>Anacardiaceae</taxon>
        <taxon>Pistacia</taxon>
    </lineage>
</organism>
<gene>
    <name evidence="1" type="ORF">Pint_02608</name>
</gene>
<evidence type="ECO:0000313" key="1">
    <source>
        <dbReference type="EMBL" id="KAJ0053199.1"/>
    </source>
</evidence>
<evidence type="ECO:0000313" key="2">
    <source>
        <dbReference type="Proteomes" id="UP001163603"/>
    </source>
</evidence>